<feature type="domain" description="Calcineurin-like phosphoesterase" evidence="1">
    <location>
        <begin position="5"/>
        <end position="159"/>
    </location>
</feature>
<evidence type="ECO:0000259" key="1">
    <source>
        <dbReference type="Pfam" id="PF00149"/>
    </source>
</evidence>
<dbReference type="EMBL" id="CDML01000025">
    <property type="protein sequence ID" value="CRF40991.1"/>
    <property type="molecule type" value="Genomic_DNA"/>
</dbReference>
<reference evidence="6" key="2">
    <citation type="submission" date="2014-12" db="EMBL/GenBank/DDBJ databases">
        <authorList>
            <person name="Smet A."/>
        </authorList>
    </citation>
    <scope>NUCLEOTIDE SEQUENCE [LARGE SCALE GENOMIC DNA]</scope>
</reference>
<evidence type="ECO:0000313" key="4">
    <source>
        <dbReference type="EMBL" id="CRF44822.1"/>
    </source>
</evidence>
<evidence type="ECO:0000313" key="7">
    <source>
        <dbReference type="Proteomes" id="UP000041394"/>
    </source>
</evidence>
<dbReference type="GO" id="GO:0016787">
    <property type="term" value="F:hydrolase activity"/>
    <property type="evidence" value="ECO:0007669"/>
    <property type="project" value="UniProtKB-KW"/>
</dbReference>
<dbReference type="Proteomes" id="UP000043437">
    <property type="component" value="Unassembled WGS sequence"/>
</dbReference>
<evidence type="ECO:0000313" key="2">
    <source>
        <dbReference type="EMBL" id="CRF40991.1"/>
    </source>
</evidence>
<dbReference type="InterPro" id="IPR029052">
    <property type="entry name" value="Metallo-depent_PP-like"/>
</dbReference>
<keyword evidence="6" id="KW-1185">Reference proteome</keyword>
<dbReference type="AlphaFoldDB" id="A0A0K2X4U6"/>
<dbReference type="EMBL" id="CDMN01000058">
    <property type="protein sequence ID" value="CRF44822.1"/>
    <property type="molecule type" value="Genomic_DNA"/>
</dbReference>
<dbReference type="Pfam" id="PF00149">
    <property type="entry name" value="Metallophos"/>
    <property type="match status" value="1"/>
</dbReference>
<dbReference type="Proteomes" id="UP000045175">
    <property type="component" value="Unassembled WGS sequence"/>
</dbReference>
<evidence type="ECO:0000313" key="5">
    <source>
        <dbReference type="EMBL" id="CRF52031.1"/>
    </source>
</evidence>
<evidence type="ECO:0000313" key="3">
    <source>
        <dbReference type="EMBL" id="CRF42917.1"/>
    </source>
</evidence>
<protein>
    <submittedName>
        <fullName evidence="5">Phosphohydrolase (MutT/nudix family protein)</fullName>
    </submittedName>
</protein>
<gene>
    <name evidence="2" type="ORF">HAL011_07670</name>
    <name evidence="3" type="ORF">HAL013_11300</name>
    <name evidence="5" type="ORF">HAL07_01570</name>
    <name evidence="4" type="ORF">HAL09_14340</name>
</gene>
<dbReference type="EMBL" id="CDMH01000049">
    <property type="protein sequence ID" value="CRF42917.1"/>
    <property type="molecule type" value="Genomic_DNA"/>
</dbReference>
<name>A0A0K2X4U6_9HELI</name>
<keyword evidence="5" id="KW-0378">Hydrolase</keyword>
<organism evidence="2 6">
    <name type="scientific">Helicobacter ailurogastricus</name>
    <dbReference type="NCBI Taxonomy" id="1578720"/>
    <lineage>
        <taxon>Bacteria</taxon>
        <taxon>Pseudomonadati</taxon>
        <taxon>Campylobacterota</taxon>
        <taxon>Epsilonproteobacteria</taxon>
        <taxon>Campylobacterales</taxon>
        <taxon>Helicobacteraceae</taxon>
        <taxon>Helicobacter</taxon>
    </lineage>
</organism>
<dbReference type="Gene3D" id="3.60.21.10">
    <property type="match status" value="1"/>
</dbReference>
<dbReference type="STRING" id="1578720.HAL011_07670"/>
<accession>A0A0K2X4U6</accession>
<dbReference type="SUPFAM" id="SSF56300">
    <property type="entry name" value="Metallo-dependent phosphatases"/>
    <property type="match status" value="1"/>
</dbReference>
<reference evidence="2" key="1">
    <citation type="submission" date="2014-12" db="EMBL/GenBank/DDBJ databases">
        <title>Whole genome sequences of four Staphylococcus schleiferi canine isolates.</title>
        <authorList>
            <person name="Misic A.M."/>
            <person name="Cain C."/>
            <person name="Morris D.O."/>
            <person name="Rankin S."/>
            <person name="Beiting D."/>
        </authorList>
    </citation>
    <scope>NUCLEOTIDE SEQUENCE</scope>
    <source>
        <strain evidence="2">ASB11</strain>
        <strain evidence="3">ASB13</strain>
        <strain evidence="5">ASB7</strain>
        <strain evidence="4">ASB9</strain>
    </source>
</reference>
<dbReference type="RefSeq" id="WP_053941522.1">
    <property type="nucleotide sequence ID" value="NZ_BSCV01000026.1"/>
</dbReference>
<dbReference type="Proteomes" id="UP000041394">
    <property type="component" value="Unassembled WGS sequence"/>
</dbReference>
<evidence type="ECO:0000313" key="6">
    <source>
        <dbReference type="Proteomes" id="UP000038622"/>
    </source>
</evidence>
<proteinExistence type="predicted"/>
<dbReference type="Proteomes" id="UP000038622">
    <property type="component" value="Unassembled WGS sequence"/>
</dbReference>
<sequence length="207" mass="23848">MKNYAVSDFHFFHKNIIKYSALPFESVEELNQTWVDMLGCVTQEDMVWFLGDLTLARKTSKELNAILSNLKGQKILIRGNHDLLPNKAYTNCGFQVLDELFYILDIHQGGLYRFILCHYPPDSKEYNQLVAEGILKEWVQREAKAPALKTFWLHGHTHTRTPQPSNPSAFNVCIDFCYKNQQPIFCIEDFLSNDLAIMARESAGVEV</sequence>
<reference evidence="7 8" key="3">
    <citation type="submission" date="2014-12" db="EMBL/GenBank/DDBJ databases">
        <authorList>
            <person name="Jaenicke S."/>
        </authorList>
    </citation>
    <scope>NUCLEOTIDE SEQUENCE [LARGE SCALE GENOMIC DNA]</scope>
</reference>
<dbReference type="EMBL" id="CDMG01000002">
    <property type="protein sequence ID" value="CRF52031.1"/>
    <property type="molecule type" value="Genomic_DNA"/>
</dbReference>
<dbReference type="InterPro" id="IPR004843">
    <property type="entry name" value="Calcineurin-like_PHP"/>
</dbReference>
<dbReference type="OrthoDB" id="5380073at2"/>
<dbReference type="GeneID" id="82131190"/>
<evidence type="ECO:0000313" key="8">
    <source>
        <dbReference type="Proteomes" id="UP000043437"/>
    </source>
</evidence>